<accession>A0A437Q7K1</accession>
<evidence type="ECO:0000256" key="5">
    <source>
        <dbReference type="ARBA" id="ARBA00023136"/>
    </source>
</evidence>
<evidence type="ECO:0000256" key="6">
    <source>
        <dbReference type="SAM" id="Phobius"/>
    </source>
</evidence>
<gene>
    <name evidence="7" type="ORF">EOE65_12515</name>
</gene>
<feature type="transmembrane region" description="Helical" evidence="6">
    <location>
        <begin position="57"/>
        <end position="77"/>
    </location>
</feature>
<reference evidence="7 8" key="1">
    <citation type="submission" date="2019-01" db="EMBL/GenBank/DDBJ databases">
        <authorList>
            <person name="Chen W.-M."/>
        </authorList>
    </citation>
    <scope>NUCLEOTIDE SEQUENCE [LARGE SCALE GENOMIC DNA]</scope>
    <source>
        <strain evidence="7 8">HPM-16</strain>
    </source>
</reference>
<keyword evidence="5 6" id="KW-0472">Membrane</keyword>
<keyword evidence="3 6" id="KW-0812">Transmembrane</keyword>
<comment type="caution">
    <text evidence="7">The sequence shown here is derived from an EMBL/GenBank/DDBJ whole genome shotgun (WGS) entry which is preliminary data.</text>
</comment>
<evidence type="ECO:0000256" key="1">
    <source>
        <dbReference type="ARBA" id="ARBA00004651"/>
    </source>
</evidence>
<keyword evidence="2" id="KW-1003">Cell membrane</keyword>
<evidence type="ECO:0000256" key="3">
    <source>
        <dbReference type="ARBA" id="ARBA00022692"/>
    </source>
</evidence>
<dbReference type="GO" id="GO:0005886">
    <property type="term" value="C:plasma membrane"/>
    <property type="evidence" value="ECO:0007669"/>
    <property type="project" value="UniProtKB-SubCell"/>
</dbReference>
<evidence type="ECO:0000256" key="2">
    <source>
        <dbReference type="ARBA" id="ARBA00022475"/>
    </source>
</evidence>
<dbReference type="PANTHER" id="PTHR33931:SF2">
    <property type="entry name" value="HOLIN-LIKE PROTEIN CIDA"/>
    <property type="match status" value="1"/>
</dbReference>
<feature type="transmembrane region" description="Helical" evidence="6">
    <location>
        <begin position="83"/>
        <end position="109"/>
    </location>
</feature>
<sequence>MLFLGLLILLVFQLCGEVLVMALDAPVPGPVVGMVLLFFALLIFGHVPEQLRLFSEGLLKHLSLLFVPAGVGLMVHLEYLAEYWLALVLALSVSAFITLLVVAGLLRFLMRSKEGRH</sequence>
<proteinExistence type="predicted"/>
<name>A0A437Q7K1_9GAMM</name>
<dbReference type="Pfam" id="PF03788">
    <property type="entry name" value="LrgA"/>
    <property type="match status" value="1"/>
</dbReference>
<keyword evidence="4 6" id="KW-1133">Transmembrane helix</keyword>
<organism evidence="7 8">
    <name type="scientific">Neptunomonas marina</name>
    <dbReference type="NCBI Taxonomy" id="1815562"/>
    <lineage>
        <taxon>Bacteria</taxon>
        <taxon>Pseudomonadati</taxon>
        <taxon>Pseudomonadota</taxon>
        <taxon>Gammaproteobacteria</taxon>
        <taxon>Oceanospirillales</taxon>
        <taxon>Oceanospirillaceae</taxon>
        <taxon>Neptunomonas</taxon>
    </lineage>
</organism>
<evidence type="ECO:0000256" key="4">
    <source>
        <dbReference type="ARBA" id="ARBA00022989"/>
    </source>
</evidence>
<dbReference type="PANTHER" id="PTHR33931">
    <property type="entry name" value="HOLIN-LIKE PROTEIN CIDA-RELATED"/>
    <property type="match status" value="1"/>
</dbReference>
<comment type="subcellular location">
    <subcellularLocation>
        <location evidence="1">Cell membrane</location>
        <topology evidence="1">Multi-pass membrane protein</topology>
    </subcellularLocation>
</comment>
<dbReference type="AlphaFoldDB" id="A0A437Q7K1"/>
<dbReference type="InterPro" id="IPR005538">
    <property type="entry name" value="LrgA/CidA"/>
</dbReference>
<feature type="transmembrane region" description="Helical" evidence="6">
    <location>
        <begin position="26"/>
        <end position="45"/>
    </location>
</feature>
<dbReference type="RefSeq" id="WP_127694654.1">
    <property type="nucleotide sequence ID" value="NZ_SACQ01000005.1"/>
</dbReference>
<evidence type="ECO:0000313" key="8">
    <source>
        <dbReference type="Proteomes" id="UP000282818"/>
    </source>
</evidence>
<dbReference type="Proteomes" id="UP000282818">
    <property type="component" value="Unassembled WGS sequence"/>
</dbReference>
<evidence type="ECO:0000313" key="7">
    <source>
        <dbReference type="EMBL" id="RVU30458.1"/>
    </source>
</evidence>
<protein>
    <submittedName>
        <fullName evidence="7">CidA/LrgA family protein</fullName>
    </submittedName>
</protein>
<dbReference type="EMBL" id="SACQ01000005">
    <property type="protein sequence ID" value="RVU30458.1"/>
    <property type="molecule type" value="Genomic_DNA"/>
</dbReference>
<keyword evidence="8" id="KW-1185">Reference proteome</keyword>